<keyword evidence="1" id="KW-1185">Reference proteome</keyword>
<organism evidence="1 3">
    <name type="scientific">Geotrypetes seraphini</name>
    <name type="common">Gaboon caecilian</name>
    <name type="synonym">Caecilia seraphini</name>
    <dbReference type="NCBI Taxonomy" id="260995"/>
    <lineage>
        <taxon>Eukaryota</taxon>
        <taxon>Metazoa</taxon>
        <taxon>Chordata</taxon>
        <taxon>Craniata</taxon>
        <taxon>Vertebrata</taxon>
        <taxon>Euteleostomi</taxon>
        <taxon>Amphibia</taxon>
        <taxon>Gymnophiona</taxon>
        <taxon>Geotrypetes</taxon>
    </lineage>
</organism>
<gene>
    <name evidence="2 3 4" type="primary">LOC117352127</name>
</gene>
<evidence type="ECO:0000313" key="2">
    <source>
        <dbReference type="RefSeq" id="XP_033784168.1"/>
    </source>
</evidence>
<dbReference type="GeneID" id="117352127"/>
<reference evidence="2 3" key="1">
    <citation type="submission" date="2025-04" db="UniProtKB">
        <authorList>
            <consortium name="RefSeq"/>
        </authorList>
    </citation>
    <scope>IDENTIFICATION</scope>
</reference>
<dbReference type="KEGG" id="gsh:117352127"/>
<dbReference type="AlphaFoldDB" id="A0A6P8PJU8"/>
<name>A0A6P8PJU8_GEOSA</name>
<dbReference type="Proteomes" id="UP000515159">
    <property type="component" value="Chromosome 19"/>
</dbReference>
<dbReference type="OrthoDB" id="8959729at2759"/>
<dbReference type="RefSeq" id="XP_033784168.1">
    <property type="nucleotide sequence ID" value="XM_033928277.1"/>
</dbReference>
<evidence type="ECO:0000313" key="1">
    <source>
        <dbReference type="Proteomes" id="UP000515159"/>
    </source>
</evidence>
<protein>
    <submittedName>
        <fullName evidence="2 3">Uncharacterized protein LOC117352127</fullName>
    </submittedName>
</protein>
<proteinExistence type="predicted"/>
<sequence>MNLNDTESLCWLLFEQIKFGIQPLNLFVDMEVPSSFKSDAIFTSAKSALSFLDSLMDVKWSSYFHSPIWNNPLIKIQNSTVSWHIWQKCGIWSIKHICKCPSWLSFPELVTYKLSISQQFRWLQLTHCLRKAFPKLETLQDLPDLLTFTNKLSTLRSKGVASSWYTFIQLKQVAIQPVNSSKWFDLQFIADDDSWLKIWTHCFKSLKSSSLLQSMYFLVHRATWTPVLSNKINANLPSTCWSCGTYTGTLVHLLFYCPLLQSYWASVWRTISDIFSIQTDIDYSLILFGNFEGIHMHDYYEAQLFRILTALALQNILYNWKNLAMLNITCGGTLYV</sequence>
<evidence type="ECO:0000313" key="4">
    <source>
        <dbReference type="RefSeq" id="XP_033784170.1"/>
    </source>
</evidence>
<dbReference type="RefSeq" id="XP_033784170.1">
    <property type="nucleotide sequence ID" value="XM_033928279.1"/>
</dbReference>
<dbReference type="RefSeq" id="XP_033784169.1">
    <property type="nucleotide sequence ID" value="XM_033928278.1"/>
</dbReference>
<accession>A0A6P8PJU8</accession>
<evidence type="ECO:0000313" key="3">
    <source>
        <dbReference type="RefSeq" id="XP_033784169.1"/>
    </source>
</evidence>